<reference evidence="2 3" key="1">
    <citation type="submission" date="2015-01" db="EMBL/GenBank/DDBJ databases">
        <title>Complete genome of Pseudomonas batumici UCM B-321 producer of the batumin antibiotic with strong antistaphilococcal and potential anticancer activity.</title>
        <authorList>
            <person name="Klochko V.V."/>
            <person name="Zelena L.B."/>
            <person name="Elena K.A."/>
            <person name="Reva O.N."/>
        </authorList>
    </citation>
    <scope>NUCLEOTIDE SEQUENCE [LARGE SCALE GENOMIC DNA]</scope>
    <source>
        <strain evidence="2 3">UCM B-321</strain>
    </source>
</reference>
<dbReference type="AlphaFoldDB" id="A0A0C2HVI7"/>
<dbReference type="EMBL" id="JXDG01000064">
    <property type="protein sequence ID" value="KIH81166.1"/>
    <property type="molecule type" value="Genomic_DNA"/>
</dbReference>
<name>A0A0C2HVI7_9PSED</name>
<organism evidence="2 3">
    <name type="scientific">Pseudomonas batumici</name>
    <dbReference type="NCBI Taxonomy" id="226910"/>
    <lineage>
        <taxon>Bacteria</taxon>
        <taxon>Pseudomonadati</taxon>
        <taxon>Pseudomonadota</taxon>
        <taxon>Gammaproteobacteria</taxon>
        <taxon>Pseudomonadales</taxon>
        <taxon>Pseudomonadaceae</taxon>
        <taxon>Pseudomonas</taxon>
    </lineage>
</organism>
<evidence type="ECO:0000256" key="1">
    <source>
        <dbReference type="SAM" id="MobiDB-lite"/>
    </source>
</evidence>
<gene>
    <name evidence="2" type="ORF">UCMB321_4962</name>
</gene>
<dbReference type="Proteomes" id="UP000031535">
    <property type="component" value="Unassembled WGS sequence"/>
</dbReference>
<keyword evidence="3" id="KW-1185">Reference proteome</keyword>
<comment type="caution">
    <text evidence="2">The sequence shown here is derived from an EMBL/GenBank/DDBJ whole genome shotgun (WGS) entry which is preliminary data.</text>
</comment>
<feature type="region of interest" description="Disordered" evidence="1">
    <location>
        <begin position="35"/>
        <end position="56"/>
    </location>
</feature>
<sequence>MSDRVDLPRRSNGCLKHTFALNPCQVSFISHSSHMAEKRAGKGLRPGRQQRAIRKE</sequence>
<evidence type="ECO:0000313" key="2">
    <source>
        <dbReference type="EMBL" id="KIH81166.1"/>
    </source>
</evidence>
<accession>A0A0C2HVI7</accession>
<proteinExistence type="predicted"/>
<evidence type="ECO:0000313" key="3">
    <source>
        <dbReference type="Proteomes" id="UP000031535"/>
    </source>
</evidence>
<protein>
    <submittedName>
        <fullName evidence="2">Uncharacterized protein</fullName>
    </submittedName>
</protein>
<dbReference type="PATRIC" id="fig|226910.6.peg.4951"/>